<dbReference type="InParanoid" id="A0A6P6Y778"/>
<organism evidence="3 4">
    <name type="scientific">Dermatophagoides pteronyssinus</name>
    <name type="common">European house dust mite</name>
    <dbReference type="NCBI Taxonomy" id="6956"/>
    <lineage>
        <taxon>Eukaryota</taxon>
        <taxon>Metazoa</taxon>
        <taxon>Ecdysozoa</taxon>
        <taxon>Arthropoda</taxon>
        <taxon>Chelicerata</taxon>
        <taxon>Arachnida</taxon>
        <taxon>Acari</taxon>
        <taxon>Acariformes</taxon>
        <taxon>Sarcoptiformes</taxon>
        <taxon>Astigmata</taxon>
        <taxon>Psoroptidia</taxon>
        <taxon>Analgoidea</taxon>
        <taxon>Pyroglyphidae</taxon>
        <taxon>Dermatophagoidinae</taxon>
        <taxon>Dermatophagoides</taxon>
    </lineage>
</organism>
<feature type="signal peptide" evidence="2">
    <location>
        <begin position="1"/>
        <end position="19"/>
    </location>
</feature>
<dbReference type="KEGG" id="dpte:113795167"/>
<dbReference type="OMA" id="KYEENEP"/>
<evidence type="ECO:0000256" key="1">
    <source>
        <dbReference type="SAM" id="MobiDB-lite"/>
    </source>
</evidence>
<dbReference type="AlphaFoldDB" id="A0A6P6Y778"/>
<feature type="chain" id="PRO_5027725161" evidence="2">
    <location>
        <begin position="20"/>
        <end position="285"/>
    </location>
</feature>
<dbReference type="OrthoDB" id="6512942at2759"/>
<keyword evidence="3" id="KW-1185">Reference proteome</keyword>
<feature type="compositionally biased region" description="Low complexity" evidence="1">
    <location>
        <begin position="212"/>
        <end position="259"/>
    </location>
</feature>
<reference evidence="4" key="1">
    <citation type="submission" date="2025-08" db="UniProtKB">
        <authorList>
            <consortium name="RefSeq"/>
        </authorList>
    </citation>
    <scope>IDENTIFICATION</scope>
    <source>
        <strain evidence="4">Airmid</strain>
    </source>
</reference>
<evidence type="ECO:0000313" key="4">
    <source>
        <dbReference type="RefSeq" id="XP_027201160.1"/>
    </source>
</evidence>
<accession>A0A6P6Y778</accession>
<evidence type="ECO:0000313" key="3">
    <source>
        <dbReference type="Proteomes" id="UP000515146"/>
    </source>
</evidence>
<sequence length="285" mass="31417">MKFTLLCATLLAIINAILAYQYENYQAELQSAVQQPQPTVSYADTSDGYIPAGSISIPRGVYRQSQTNGGYQAQSSVYSKLGADSYTASIRGSQRNIKVIDVPSTYSLPAETMTIQIPPSSQPLTFILQSRSSELNLQSSHKSDPGSYKETNSEDGLHVLVHTVTRPVLQEIREIITPYRRVTQEIKPVQETAETLVAQDKRGYSNNAESSPVQPAKPKQQQQQPTALAQKPLKLAPSPKPQPKSQSQQQNYSQIQQKSMKPVAKQQPINRPNPPAPAAQKPKAY</sequence>
<proteinExistence type="predicted"/>
<protein>
    <submittedName>
        <fullName evidence="4">Uncharacterized protein LOC113795167</fullName>
    </submittedName>
</protein>
<dbReference type="Proteomes" id="UP000515146">
    <property type="component" value="Unplaced"/>
</dbReference>
<evidence type="ECO:0000256" key="2">
    <source>
        <dbReference type="SAM" id="SignalP"/>
    </source>
</evidence>
<keyword evidence="2" id="KW-0732">Signal</keyword>
<name>A0A6P6Y778_DERPT</name>
<feature type="region of interest" description="Disordered" evidence="1">
    <location>
        <begin position="197"/>
        <end position="285"/>
    </location>
</feature>
<feature type="region of interest" description="Disordered" evidence="1">
    <location>
        <begin position="135"/>
        <end position="154"/>
    </location>
</feature>
<dbReference type="RefSeq" id="XP_027201160.1">
    <property type="nucleotide sequence ID" value="XM_027345359.1"/>
</dbReference>
<gene>
    <name evidence="4" type="primary">LOC113795167</name>
</gene>